<name>A0AA36GG43_9BILA</name>
<feature type="non-terminal residue" evidence="2">
    <location>
        <position position="1"/>
    </location>
</feature>
<keyword evidence="1" id="KW-1133">Transmembrane helix</keyword>
<gene>
    <name evidence="2" type="ORF">MSPICULIGERA_LOCUS24948</name>
</gene>
<accession>A0AA36GG43</accession>
<evidence type="ECO:0000313" key="2">
    <source>
        <dbReference type="EMBL" id="CAJ0586968.1"/>
    </source>
</evidence>
<dbReference type="EMBL" id="CATQJA010002709">
    <property type="protein sequence ID" value="CAJ0586968.1"/>
    <property type="molecule type" value="Genomic_DNA"/>
</dbReference>
<feature type="transmembrane region" description="Helical" evidence="1">
    <location>
        <begin position="12"/>
        <end position="35"/>
    </location>
</feature>
<evidence type="ECO:0000313" key="3">
    <source>
        <dbReference type="Proteomes" id="UP001177023"/>
    </source>
</evidence>
<comment type="caution">
    <text evidence="2">The sequence shown here is derived from an EMBL/GenBank/DDBJ whole genome shotgun (WGS) entry which is preliminary data.</text>
</comment>
<sequence length="74" mass="8507">MSEYAFGWSYNMHAALSMGLHMAGVFFGLFVWHLFPKHPTRFITMPAERVALLMEPPMVEQSLKIPINNNRQLG</sequence>
<dbReference type="AlphaFoldDB" id="A0AA36GG43"/>
<keyword evidence="1" id="KW-0472">Membrane</keyword>
<keyword evidence="1" id="KW-0812">Transmembrane</keyword>
<organism evidence="2 3">
    <name type="scientific">Mesorhabditis spiculigera</name>
    <dbReference type="NCBI Taxonomy" id="96644"/>
    <lineage>
        <taxon>Eukaryota</taxon>
        <taxon>Metazoa</taxon>
        <taxon>Ecdysozoa</taxon>
        <taxon>Nematoda</taxon>
        <taxon>Chromadorea</taxon>
        <taxon>Rhabditida</taxon>
        <taxon>Rhabditina</taxon>
        <taxon>Rhabditomorpha</taxon>
        <taxon>Rhabditoidea</taxon>
        <taxon>Rhabditidae</taxon>
        <taxon>Mesorhabditinae</taxon>
        <taxon>Mesorhabditis</taxon>
    </lineage>
</organism>
<proteinExistence type="predicted"/>
<reference evidence="2" key="1">
    <citation type="submission" date="2023-06" db="EMBL/GenBank/DDBJ databases">
        <authorList>
            <person name="Delattre M."/>
        </authorList>
    </citation>
    <scope>NUCLEOTIDE SEQUENCE</scope>
    <source>
        <strain evidence="2">AF72</strain>
    </source>
</reference>
<protein>
    <submittedName>
        <fullName evidence="2">Uncharacterized protein</fullName>
    </submittedName>
</protein>
<keyword evidence="3" id="KW-1185">Reference proteome</keyword>
<dbReference type="Proteomes" id="UP001177023">
    <property type="component" value="Unassembled WGS sequence"/>
</dbReference>
<evidence type="ECO:0000256" key="1">
    <source>
        <dbReference type="SAM" id="Phobius"/>
    </source>
</evidence>